<dbReference type="PANTHER" id="PTHR46401">
    <property type="entry name" value="GLYCOSYLTRANSFERASE WBBK-RELATED"/>
    <property type="match status" value="1"/>
</dbReference>
<dbReference type="Gene3D" id="3.40.50.2000">
    <property type="entry name" value="Glycogen Phosphorylase B"/>
    <property type="match status" value="2"/>
</dbReference>
<evidence type="ECO:0000259" key="3">
    <source>
        <dbReference type="Pfam" id="PF13439"/>
    </source>
</evidence>
<reference evidence="4 5" key="1">
    <citation type="journal article" date="2015" name="Genome Announc.">
        <title>Draft Genome Sequence of Cyanobacterium Hassallia byssoidea Strain VB512170, Isolated from Monuments in India.</title>
        <authorList>
            <person name="Singh D."/>
            <person name="Chandrababunaidu M.M."/>
            <person name="Panda A."/>
            <person name="Sen D."/>
            <person name="Bhattacharyya S."/>
            <person name="Adhikary S.P."/>
            <person name="Tripathy S."/>
        </authorList>
    </citation>
    <scope>NUCLEOTIDE SEQUENCE [LARGE SCALE GENOMIC DNA]</scope>
    <source>
        <strain evidence="4 5">VB512170</strain>
    </source>
</reference>
<name>A0A846H4U6_9CYAN</name>
<keyword evidence="1 4" id="KW-0808">Transferase</keyword>
<dbReference type="EMBL" id="JTCM02000004">
    <property type="protein sequence ID" value="NEU71601.1"/>
    <property type="molecule type" value="Genomic_DNA"/>
</dbReference>
<evidence type="ECO:0000313" key="4">
    <source>
        <dbReference type="EMBL" id="NEU71601.1"/>
    </source>
</evidence>
<evidence type="ECO:0000259" key="2">
    <source>
        <dbReference type="Pfam" id="PF00534"/>
    </source>
</evidence>
<keyword evidence="5" id="KW-1185">Reference proteome</keyword>
<dbReference type="SUPFAM" id="SSF53756">
    <property type="entry name" value="UDP-Glycosyltransferase/glycogen phosphorylase"/>
    <property type="match status" value="1"/>
</dbReference>
<dbReference type="Pfam" id="PF13439">
    <property type="entry name" value="Glyco_transf_4"/>
    <property type="match status" value="1"/>
</dbReference>
<dbReference type="RefSeq" id="WP_039752622.1">
    <property type="nucleotide sequence ID" value="NZ_JTCM02000004.1"/>
</dbReference>
<sequence length="378" mass="42808">MKVLLLANYQPDAIQSMDLFASMLEIYLTKLGHKVRVIRPKPWFGTMFKSSPKVLRKWFGYIDKLILPVQFRQTLPWADVVHICDHGNAIYTKYLQNTPHVVTCHDLLAVRCGLGEFPGYQTGWTGKLLQKMMIRGLNKAQKVACVSKQTKSDLIRLSSLHENDITVISVGLNYLYKPMAIADTKQRLAALGIPLDCRFILHVGANHWYKNRLGVLSIFEALMCKLQQPFYLVMAGKPMTDEMYQFIKTHNLAEKVIELVEVDNENLRSLYSAATALLFPSLQEGFGWPIIEAQACGCPVITSNRQPMNDVGGEAAIYIEPDNPQSAAEKIIYHLDTLETLKSKGFINSQRFTAEKMISEYVELYQQAIDEKFGNPAV</sequence>
<dbReference type="PANTHER" id="PTHR46401:SF2">
    <property type="entry name" value="GLYCOSYLTRANSFERASE WBBK-RELATED"/>
    <property type="match status" value="1"/>
</dbReference>
<proteinExistence type="predicted"/>
<feature type="domain" description="Glycosyltransferase subfamily 4-like N-terminal" evidence="3">
    <location>
        <begin position="27"/>
        <end position="172"/>
    </location>
</feature>
<dbReference type="InterPro" id="IPR001296">
    <property type="entry name" value="Glyco_trans_1"/>
</dbReference>
<dbReference type="Proteomes" id="UP000031549">
    <property type="component" value="Unassembled WGS sequence"/>
</dbReference>
<accession>A0A846H4U6</accession>
<dbReference type="GO" id="GO:0016757">
    <property type="term" value="F:glycosyltransferase activity"/>
    <property type="evidence" value="ECO:0007669"/>
    <property type="project" value="InterPro"/>
</dbReference>
<organism evidence="4 5">
    <name type="scientific">Hassallia byssoidea VB512170</name>
    <dbReference type="NCBI Taxonomy" id="1304833"/>
    <lineage>
        <taxon>Bacteria</taxon>
        <taxon>Bacillati</taxon>
        <taxon>Cyanobacteriota</taxon>
        <taxon>Cyanophyceae</taxon>
        <taxon>Nostocales</taxon>
        <taxon>Tolypothrichaceae</taxon>
        <taxon>Hassallia</taxon>
    </lineage>
</organism>
<protein>
    <submittedName>
        <fullName evidence="4">Glycosyltransferase family 4 protein</fullName>
    </submittedName>
</protein>
<dbReference type="CDD" id="cd03809">
    <property type="entry name" value="GT4_MtfB-like"/>
    <property type="match status" value="1"/>
</dbReference>
<dbReference type="InterPro" id="IPR028098">
    <property type="entry name" value="Glyco_trans_4-like_N"/>
</dbReference>
<evidence type="ECO:0000313" key="5">
    <source>
        <dbReference type="Proteomes" id="UP000031549"/>
    </source>
</evidence>
<comment type="caution">
    <text evidence="4">The sequence shown here is derived from an EMBL/GenBank/DDBJ whole genome shotgun (WGS) entry which is preliminary data.</text>
</comment>
<gene>
    <name evidence="4" type="ORF">PI95_003130</name>
</gene>
<dbReference type="AlphaFoldDB" id="A0A846H4U6"/>
<dbReference type="Pfam" id="PF00534">
    <property type="entry name" value="Glycos_transf_1"/>
    <property type="match status" value="1"/>
</dbReference>
<evidence type="ECO:0000256" key="1">
    <source>
        <dbReference type="ARBA" id="ARBA00022679"/>
    </source>
</evidence>
<feature type="domain" description="Glycosyl transferase family 1" evidence="2">
    <location>
        <begin position="189"/>
        <end position="336"/>
    </location>
</feature>